<dbReference type="InterPro" id="IPR013783">
    <property type="entry name" value="Ig-like_fold"/>
</dbReference>
<feature type="chain" id="PRO_5035713410" description="Ig-like domain-containing protein" evidence="9">
    <location>
        <begin position="48"/>
        <end position="858"/>
    </location>
</feature>
<dbReference type="PROSITE" id="PS50835">
    <property type="entry name" value="IG_LIKE"/>
    <property type="match status" value="1"/>
</dbReference>
<evidence type="ECO:0000256" key="6">
    <source>
        <dbReference type="ARBA" id="ARBA00023319"/>
    </source>
</evidence>
<dbReference type="SMART" id="SM00369">
    <property type="entry name" value="LRR_TYP"/>
    <property type="match status" value="4"/>
</dbReference>
<feature type="transmembrane region" description="Helical" evidence="8">
    <location>
        <begin position="400"/>
        <end position="425"/>
    </location>
</feature>
<keyword evidence="12" id="KW-1185">Reference proteome</keyword>
<dbReference type="SMART" id="SM00409">
    <property type="entry name" value="IG"/>
    <property type="match status" value="1"/>
</dbReference>
<dbReference type="FunFam" id="3.80.10.10:FF:000082">
    <property type="entry name" value="Leucine-rich repeat-containing 24"/>
    <property type="match status" value="1"/>
</dbReference>
<dbReference type="InterPro" id="IPR013098">
    <property type="entry name" value="Ig_I-set"/>
</dbReference>
<dbReference type="InterPro" id="IPR003599">
    <property type="entry name" value="Ig_sub"/>
</dbReference>
<keyword evidence="4" id="KW-1015">Disulfide bond</keyword>
<keyword evidence="8" id="KW-0472">Membrane</keyword>
<reference evidence="11 12" key="1">
    <citation type="submission" date="2020-04" db="EMBL/GenBank/DDBJ databases">
        <authorList>
            <person name="Alioto T."/>
            <person name="Alioto T."/>
            <person name="Gomez Garrido J."/>
        </authorList>
    </citation>
    <scope>NUCLEOTIDE SEQUENCE [LARGE SCALE GENOMIC DNA]</scope>
</reference>
<feature type="region of interest" description="Disordered" evidence="7">
    <location>
        <begin position="496"/>
        <end position="566"/>
    </location>
</feature>
<dbReference type="Pfam" id="PF13855">
    <property type="entry name" value="LRR_8"/>
    <property type="match status" value="2"/>
</dbReference>
<dbReference type="PANTHER" id="PTHR24366:SF140">
    <property type="entry name" value="IP22191P"/>
    <property type="match status" value="1"/>
</dbReference>
<keyword evidence="8" id="KW-1133">Transmembrane helix</keyword>
<feature type="region of interest" description="Disordered" evidence="7">
    <location>
        <begin position="813"/>
        <end position="838"/>
    </location>
</feature>
<dbReference type="SUPFAM" id="SSF48726">
    <property type="entry name" value="Immunoglobulin"/>
    <property type="match status" value="1"/>
</dbReference>
<dbReference type="InterPro" id="IPR003591">
    <property type="entry name" value="Leu-rich_rpt_typical-subtyp"/>
</dbReference>
<accession>A0A8S1CJR5</accession>
<sequence>MSKLRSHCRRCSPPHRKVRLRQPIGHGPSVNPYVLLLLVCLACLCGAECPRACECKWKNGKETVLCVNANLSVIPDELDAGTQVLDFTGNAVVEVGRDAFSDASLTNLQKIYLAKCRIKSLHRFAFRKLTNLVELDLSSNQLTAVPSHIFESISELREIKLSGNPIQRVSNDAFKKVPQLVRLEMSECRLGTIEQRAFAGLEKSLTFLKLDHNMMVAIKATSLTDLKSLAGLDLHNNPWNCSCGLKPLREWMLNVKIPYSVPPVCSSPSRVAGKTWDKLELDDFACVPEIVARAVVTKGVEGSNVTMSCRIDGVPEPKVRWFWKNKVIANLTGSAFSRKTYVVHELGDTVKASNLTILSAEIQDAGVYVCSAENKAGKVEANVTLAMSRKAPEPPMTGRVVIAGIIVAALFVVALSLVVVCACTIRRKNNLRMERRRRREDSYEKIELNHKGASMNGRNPGVTVSAVNLQHHEIRKHGDYRGVSCVDDPADNLLRNKYSPKDQWDARSPDGANSSEAGHNADVESCAASRNMVSDSETSDPETLKSGVASSIRSGRSELPSYTSGRGLQFCSSDLSGLAESRHAERVPSIEMKDLHIHAPPLPPEPNEAKYPPYDPRYGSESFCTLPRRPPERRWRRGGCSDSSQSPLLPDSRYTSSSGDSMRRFSTDNMVAGGQRSSSSLNLCSGEMFASSAAVVSGAAAAFNKRHTLTRFPSLPTSPVDNVRDQPPVYATPATKSNVVNSYDYHAAQLERFLEEYRSLQEQLSKMKVAHCSQETCDSLRNDNRRSLAEPLLNVNALADEVNNSRTILSSQSAAAGTPVNPSAEFSPQNHNTPPYWVPRTTLRRFSGTGGGADFYQS</sequence>
<keyword evidence="8" id="KW-0812">Transmembrane</keyword>
<dbReference type="OrthoDB" id="643377at2759"/>
<dbReference type="Gene3D" id="2.60.40.10">
    <property type="entry name" value="Immunoglobulins"/>
    <property type="match status" value="1"/>
</dbReference>
<dbReference type="InterPro" id="IPR036179">
    <property type="entry name" value="Ig-like_dom_sf"/>
</dbReference>
<evidence type="ECO:0000313" key="12">
    <source>
        <dbReference type="Proteomes" id="UP000494165"/>
    </source>
</evidence>
<dbReference type="SMART" id="SM00408">
    <property type="entry name" value="IGc2"/>
    <property type="match status" value="1"/>
</dbReference>
<keyword evidence="6" id="KW-0393">Immunoglobulin domain</keyword>
<evidence type="ECO:0000256" key="4">
    <source>
        <dbReference type="ARBA" id="ARBA00023157"/>
    </source>
</evidence>
<evidence type="ECO:0000259" key="10">
    <source>
        <dbReference type="PROSITE" id="PS50835"/>
    </source>
</evidence>
<evidence type="ECO:0000256" key="7">
    <source>
        <dbReference type="SAM" id="MobiDB-lite"/>
    </source>
</evidence>
<feature type="signal peptide" evidence="9">
    <location>
        <begin position="1"/>
        <end position="47"/>
    </location>
</feature>
<dbReference type="Gene3D" id="3.80.10.10">
    <property type="entry name" value="Ribonuclease Inhibitor"/>
    <property type="match status" value="2"/>
</dbReference>
<dbReference type="SMART" id="SM00082">
    <property type="entry name" value="LRRCT"/>
    <property type="match status" value="1"/>
</dbReference>
<evidence type="ECO:0000256" key="8">
    <source>
        <dbReference type="SAM" id="Phobius"/>
    </source>
</evidence>
<dbReference type="PANTHER" id="PTHR24366">
    <property type="entry name" value="IG(IMMUNOGLOBULIN) AND LRR(LEUCINE RICH REPEAT) DOMAINS"/>
    <property type="match status" value="1"/>
</dbReference>
<proteinExistence type="predicted"/>
<protein>
    <recommendedName>
        <fullName evidence="10">Ig-like domain-containing protein</fullName>
    </recommendedName>
</protein>
<dbReference type="InterPro" id="IPR007110">
    <property type="entry name" value="Ig-like_dom"/>
</dbReference>
<feature type="compositionally biased region" description="Low complexity" evidence="7">
    <location>
        <begin position="641"/>
        <end position="652"/>
    </location>
</feature>
<dbReference type="Proteomes" id="UP000494165">
    <property type="component" value="Unassembled WGS sequence"/>
</dbReference>
<dbReference type="EMBL" id="CADEPI010000021">
    <property type="protein sequence ID" value="CAB3365510.1"/>
    <property type="molecule type" value="Genomic_DNA"/>
</dbReference>
<feature type="region of interest" description="Disordered" evidence="7">
    <location>
        <begin position="596"/>
        <end position="673"/>
    </location>
</feature>
<feature type="compositionally biased region" description="Polar residues" evidence="7">
    <location>
        <begin position="548"/>
        <end position="566"/>
    </location>
</feature>
<evidence type="ECO:0000256" key="5">
    <source>
        <dbReference type="ARBA" id="ARBA00023180"/>
    </source>
</evidence>
<name>A0A8S1CJR5_9INSE</name>
<evidence type="ECO:0000256" key="1">
    <source>
        <dbReference type="ARBA" id="ARBA00022614"/>
    </source>
</evidence>
<feature type="compositionally biased region" description="Basic and acidic residues" evidence="7">
    <location>
        <begin position="499"/>
        <end position="508"/>
    </location>
</feature>
<evidence type="ECO:0000313" key="11">
    <source>
        <dbReference type="EMBL" id="CAB3365510.1"/>
    </source>
</evidence>
<organism evidence="11 12">
    <name type="scientific">Cloeon dipterum</name>
    <dbReference type="NCBI Taxonomy" id="197152"/>
    <lineage>
        <taxon>Eukaryota</taxon>
        <taxon>Metazoa</taxon>
        <taxon>Ecdysozoa</taxon>
        <taxon>Arthropoda</taxon>
        <taxon>Hexapoda</taxon>
        <taxon>Insecta</taxon>
        <taxon>Pterygota</taxon>
        <taxon>Palaeoptera</taxon>
        <taxon>Ephemeroptera</taxon>
        <taxon>Pisciforma</taxon>
        <taxon>Baetidae</taxon>
        <taxon>Cloeon</taxon>
    </lineage>
</organism>
<feature type="domain" description="Ig-like" evidence="10">
    <location>
        <begin position="288"/>
        <end position="386"/>
    </location>
</feature>
<dbReference type="FunFam" id="2.60.40.10:FF:000032">
    <property type="entry name" value="palladin isoform X1"/>
    <property type="match status" value="1"/>
</dbReference>
<evidence type="ECO:0000256" key="2">
    <source>
        <dbReference type="ARBA" id="ARBA00022729"/>
    </source>
</evidence>
<comment type="caution">
    <text evidence="11">The sequence shown here is derived from an EMBL/GenBank/DDBJ whole genome shotgun (WGS) entry which is preliminary data.</text>
</comment>
<dbReference type="InterPro" id="IPR032675">
    <property type="entry name" value="LRR_dom_sf"/>
</dbReference>
<dbReference type="SUPFAM" id="SSF52058">
    <property type="entry name" value="L domain-like"/>
    <property type="match status" value="1"/>
</dbReference>
<keyword evidence="3" id="KW-0677">Repeat</keyword>
<dbReference type="InterPro" id="IPR003598">
    <property type="entry name" value="Ig_sub2"/>
</dbReference>
<keyword evidence="5" id="KW-0325">Glycoprotein</keyword>
<feature type="compositionally biased region" description="Polar residues" evidence="7">
    <location>
        <begin position="813"/>
        <end position="833"/>
    </location>
</feature>
<dbReference type="Pfam" id="PF07679">
    <property type="entry name" value="I-set"/>
    <property type="match status" value="1"/>
</dbReference>
<keyword evidence="2 9" id="KW-0732">Signal</keyword>
<dbReference type="AlphaFoldDB" id="A0A8S1CJR5"/>
<keyword evidence="1" id="KW-0433">Leucine-rich repeat</keyword>
<evidence type="ECO:0000256" key="3">
    <source>
        <dbReference type="ARBA" id="ARBA00022737"/>
    </source>
</evidence>
<dbReference type="GO" id="GO:0071944">
    <property type="term" value="C:cell periphery"/>
    <property type="evidence" value="ECO:0007669"/>
    <property type="project" value="UniProtKB-ARBA"/>
</dbReference>
<dbReference type="PROSITE" id="PS51450">
    <property type="entry name" value="LRR"/>
    <property type="match status" value="1"/>
</dbReference>
<dbReference type="InterPro" id="IPR001611">
    <property type="entry name" value="Leu-rich_rpt"/>
</dbReference>
<dbReference type="InterPro" id="IPR000483">
    <property type="entry name" value="Cys-rich_flank_reg_C"/>
</dbReference>
<gene>
    <name evidence="11" type="ORF">CLODIP_2_CD05567</name>
</gene>
<evidence type="ECO:0000256" key="9">
    <source>
        <dbReference type="SAM" id="SignalP"/>
    </source>
</evidence>